<evidence type="ECO:0000256" key="1">
    <source>
        <dbReference type="SAM" id="MobiDB-lite"/>
    </source>
</evidence>
<keyword evidence="3" id="KW-1185">Reference proteome</keyword>
<dbReference type="RefSeq" id="XP_002509011.1">
    <property type="nucleotide sequence ID" value="XM_002508965.1"/>
</dbReference>
<feature type="compositionally biased region" description="Basic and acidic residues" evidence="1">
    <location>
        <begin position="162"/>
        <end position="178"/>
    </location>
</feature>
<feature type="compositionally biased region" description="Polar residues" evidence="1">
    <location>
        <begin position="1"/>
        <end position="15"/>
    </location>
</feature>
<sequence length="213" mass="24504">PQVSALPQTSNNGSPCDQPGLRRSSRCPAPLVRVHAPLRPRRGHHSDDQRQGWHGHRQALRRGHRRLPRGPRLPLRHVRQGQVRGRPQVLPRHLGIRVPAPVHLRPVRVPPQRQGPHRYAPHGHALPLALLLRRVRRPRVCANQALQVQVQGRQEVRLRQDSLHRDQEVHQDQEDQVRSPRGRVPKTKGLARRAVQGCSAKINLRHFFSLRIY</sequence>
<gene>
    <name evidence="2" type="ORF">MICPUN_106353</name>
</gene>
<proteinExistence type="predicted"/>
<feature type="region of interest" description="Disordered" evidence="1">
    <location>
        <begin position="162"/>
        <end position="186"/>
    </location>
</feature>
<dbReference type="EMBL" id="CP001577">
    <property type="protein sequence ID" value="ACO70269.1"/>
    <property type="molecule type" value="Genomic_DNA"/>
</dbReference>
<evidence type="ECO:0000313" key="3">
    <source>
        <dbReference type="Proteomes" id="UP000002009"/>
    </source>
</evidence>
<protein>
    <submittedName>
        <fullName evidence="2">Uncharacterized protein</fullName>
    </submittedName>
</protein>
<dbReference type="InParanoid" id="C1FJ02"/>
<feature type="compositionally biased region" description="Basic residues" evidence="1">
    <location>
        <begin position="53"/>
        <end position="74"/>
    </location>
</feature>
<evidence type="ECO:0000313" key="2">
    <source>
        <dbReference type="EMBL" id="ACO70269.1"/>
    </source>
</evidence>
<dbReference type="Proteomes" id="UP000002009">
    <property type="component" value="Chromosome 12"/>
</dbReference>
<dbReference type="KEGG" id="mis:MICPUN_106353"/>
<feature type="non-terminal residue" evidence="2">
    <location>
        <position position="1"/>
    </location>
</feature>
<accession>C1FJ02</accession>
<feature type="region of interest" description="Disordered" evidence="1">
    <location>
        <begin position="1"/>
        <end position="74"/>
    </location>
</feature>
<organism evidence="2 3">
    <name type="scientific">Micromonas commoda (strain RCC299 / NOUM17 / CCMP2709)</name>
    <name type="common">Picoplanktonic green alga</name>
    <dbReference type="NCBI Taxonomy" id="296587"/>
    <lineage>
        <taxon>Eukaryota</taxon>
        <taxon>Viridiplantae</taxon>
        <taxon>Chlorophyta</taxon>
        <taxon>Mamiellophyceae</taxon>
        <taxon>Mamiellales</taxon>
        <taxon>Mamiellaceae</taxon>
        <taxon>Micromonas</taxon>
    </lineage>
</organism>
<dbReference type="GeneID" id="8248133"/>
<dbReference type="AlphaFoldDB" id="C1FJ02"/>
<name>C1FJ02_MICCC</name>
<reference evidence="2 3" key="1">
    <citation type="journal article" date="2009" name="Science">
        <title>Green evolution and dynamic adaptations revealed by genomes of the marine picoeukaryotes Micromonas.</title>
        <authorList>
            <person name="Worden A.Z."/>
            <person name="Lee J.H."/>
            <person name="Mock T."/>
            <person name="Rouze P."/>
            <person name="Simmons M.P."/>
            <person name="Aerts A.L."/>
            <person name="Allen A.E."/>
            <person name="Cuvelier M.L."/>
            <person name="Derelle E."/>
            <person name="Everett M.V."/>
            <person name="Foulon E."/>
            <person name="Grimwood J."/>
            <person name="Gundlach H."/>
            <person name="Henrissat B."/>
            <person name="Napoli C."/>
            <person name="McDonald S.M."/>
            <person name="Parker M.S."/>
            <person name="Rombauts S."/>
            <person name="Salamov A."/>
            <person name="Von Dassow P."/>
            <person name="Badger J.H."/>
            <person name="Coutinho P.M."/>
            <person name="Demir E."/>
            <person name="Dubchak I."/>
            <person name="Gentemann C."/>
            <person name="Eikrem W."/>
            <person name="Gready J.E."/>
            <person name="John U."/>
            <person name="Lanier W."/>
            <person name="Lindquist E.A."/>
            <person name="Lucas S."/>
            <person name="Mayer K.F."/>
            <person name="Moreau H."/>
            <person name="Not F."/>
            <person name="Otillar R."/>
            <person name="Panaud O."/>
            <person name="Pangilinan J."/>
            <person name="Paulsen I."/>
            <person name="Piegu B."/>
            <person name="Poliakov A."/>
            <person name="Robbens S."/>
            <person name="Schmutz J."/>
            <person name="Toulza E."/>
            <person name="Wyss T."/>
            <person name="Zelensky A."/>
            <person name="Zhou K."/>
            <person name="Armbrust E.V."/>
            <person name="Bhattacharya D."/>
            <person name="Goodenough U.W."/>
            <person name="Van de Peer Y."/>
            <person name="Grigoriev I.V."/>
        </authorList>
    </citation>
    <scope>NUCLEOTIDE SEQUENCE [LARGE SCALE GENOMIC DNA]</scope>
    <source>
        <strain evidence="3">RCC299 / NOUM17</strain>
    </source>
</reference>
<feature type="non-terminal residue" evidence="2">
    <location>
        <position position="213"/>
    </location>
</feature>